<evidence type="ECO:0000313" key="11">
    <source>
        <dbReference type="Proteomes" id="UP000249364"/>
    </source>
</evidence>
<dbReference type="EMBL" id="QKZQ01000024">
    <property type="protein sequence ID" value="PZX36995.1"/>
    <property type="molecule type" value="Genomic_DNA"/>
</dbReference>
<keyword evidence="11" id="KW-1185">Reference proteome</keyword>
<evidence type="ECO:0000256" key="5">
    <source>
        <dbReference type="ARBA" id="ARBA00022692"/>
    </source>
</evidence>
<evidence type="ECO:0000256" key="1">
    <source>
        <dbReference type="ARBA" id="ARBA00004429"/>
    </source>
</evidence>
<name>A0A2W7QEH0_9RHOB</name>
<evidence type="ECO:0000313" key="10">
    <source>
        <dbReference type="EMBL" id="PZX36995.1"/>
    </source>
</evidence>
<dbReference type="AlphaFoldDB" id="A0A2W7QEH0"/>
<dbReference type="PROSITE" id="PS50928">
    <property type="entry name" value="ABC_TM1"/>
    <property type="match status" value="1"/>
</dbReference>
<feature type="transmembrane region" description="Helical" evidence="8">
    <location>
        <begin position="112"/>
        <end position="133"/>
    </location>
</feature>
<keyword evidence="5 8" id="KW-0812">Transmembrane</keyword>
<comment type="similarity">
    <text evidence="8">Belongs to the binding-protein-dependent transport system permease family.</text>
</comment>
<evidence type="ECO:0000256" key="3">
    <source>
        <dbReference type="ARBA" id="ARBA00022475"/>
    </source>
</evidence>
<dbReference type="InterPro" id="IPR000515">
    <property type="entry name" value="MetI-like"/>
</dbReference>
<keyword evidence="3" id="KW-1003">Cell membrane</keyword>
<organism evidence="10 11">
    <name type="scientific">Roseinatronobacter thiooxidans</name>
    <dbReference type="NCBI Taxonomy" id="121821"/>
    <lineage>
        <taxon>Bacteria</taxon>
        <taxon>Pseudomonadati</taxon>
        <taxon>Pseudomonadota</taxon>
        <taxon>Alphaproteobacteria</taxon>
        <taxon>Rhodobacterales</taxon>
        <taxon>Paracoccaceae</taxon>
        <taxon>Roseinatronobacter</taxon>
    </lineage>
</organism>
<evidence type="ECO:0000256" key="4">
    <source>
        <dbReference type="ARBA" id="ARBA00022519"/>
    </source>
</evidence>
<keyword evidence="4" id="KW-0997">Cell inner membrane</keyword>
<evidence type="ECO:0000259" key="9">
    <source>
        <dbReference type="PROSITE" id="PS50928"/>
    </source>
</evidence>
<keyword evidence="2 8" id="KW-0813">Transport</keyword>
<comment type="subcellular location">
    <subcellularLocation>
        <location evidence="1">Cell inner membrane</location>
        <topology evidence="1">Multi-pass membrane protein</topology>
    </subcellularLocation>
    <subcellularLocation>
        <location evidence="8">Cell membrane</location>
        <topology evidence="8">Multi-pass membrane protein</topology>
    </subcellularLocation>
</comment>
<protein>
    <submittedName>
        <fullName evidence="10">Putative spermidine/putrescine transport system permease protein</fullName>
    </submittedName>
</protein>
<sequence length="272" mass="29329">MRDLRERLLDASYWLFVLGFGGFALFYMIAPIGIAVLMSFTDGATLRFPPQGYSLRWYRALIDPMQSSQIHIAAWNSLSIAAWTTLGAALVAAPAAYGLSRMRARSATALEPVLLSPLVLPSLVYALAALLVISNLGLSPAYGFVVAGHIVVFAPLMYRTSLAVAQQIDPSLAEASTTLGAGRVRTFARVTMPALVPGVLAGGFLVFMQSMDNVSVTLFLADPRTTVLPLRMFAMIEESLDARVGAISGLLIAATILTLIIVQRLVPFVRRR</sequence>
<accession>A0A2W7QEH0</accession>
<dbReference type="Gene3D" id="1.10.3720.10">
    <property type="entry name" value="MetI-like"/>
    <property type="match status" value="1"/>
</dbReference>
<evidence type="ECO:0000256" key="2">
    <source>
        <dbReference type="ARBA" id="ARBA00022448"/>
    </source>
</evidence>
<reference evidence="10 11" key="1">
    <citation type="submission" date="2018-06" db="EMBL/GenBank/DDBJ databases">
        <title>Genomic Encyclopedia of Archaeal and Bacterial Type Strains, Phase II (KMG-II): from individual species to whole genera.</title>
        <authorList>
            <person name="Goeker M."/>
        </authorList>
    </citation>
    <scope>NUCLEOTIDE SEQUENCE [LARGE SCALE GENOMIC DNA]</scope>
    <source>
        <strain evidence="10 11">DSM 13087</strain>
    </source>
</reference>
<dbReference type="SUPFAM" id="SSF161098">
    <property type="entry name" value="MetI-like"/>
    <property type="match status" value="1"/>
</dbReference>
<dbReference type="Proteomes" id="UP000249364">
    <property type="component" value="Unassembled WGS sequence"/>
</dbReference>
<dbReference type="GO" id="GO:0055085">
    <property type="term" value="P:transmembrane transport"/>
    <property type="evidence" value="ECO:0007669"/>
    <property type="project" value="InterPro"/>
</dbReference>
<dbReference type="STRING" id="121821.GCA_001870675_01362"/>
<gene>
    <name evidence="10" type="ORF">LY56_03290</name>
</gene>
<evidence type="ECO:0000256" key="6">
    <source>
        <dbReference type="ARBA" id="ARBA00022989"/>
    </source>
</evidence>
<dbReference type="PANTHER" id="PTHR43357:SF4">
    <property type="entry name" value="INNER MEMBRANE ABC TRANSPORTER PERMEASE PROTEIN YDCV"/>
    <property type="match status" value="1"/>
</dbReference>
<feature type="transmembrane region" description="Helical" evidence="8">
    <location>
        <begin position="242"/>
        <end position="262"/>
    </location>
</feature>
<keyword evidence="7 8" id="KW-0472">Membrane</keyword>
<comment type="caution">
    <text evidence="10">The sequence shown here is derived from an EMBL/GenBank/DDBJ whole genome shotgun (WGS) entry which is preliminary data.</text>
</comment>
<feature type="transmembrane region" description="Helical" evidence="8">
    <location>
        <begin position="139"/>
        <end position="158"/>
    </location>
</feature>
<dbReference type="Pfam" id="PF00528">
    <property type="entry name" value="BPD_transp_1"/>
    <property type="match status" value="1"/>
</dbReference>
<dbReference type="RefSeq" id="WP_071470130.1">
    <property type="nucleotide sequence ID" value="NZ_MEHT01000024.1"/>
</dbReference>
<evidence type="ECO:0000256" key="8">
    <source>
        <dbReference type="RuleBase" id="RU363032"/>
    </source>
</evidence>
<evidence type="ECO:0000256" key="7">
    <source>
        <dbReference type="ARBA" id="ARBA00023136"/>
    </source>
</evidence>
<feature type="transmembrane region" description="Helical" evidence="8">
    <location>
        <begin position="80"/>
        <end position="100"/>
    </location>
</feature>
<dbReference type="GO" id="GO:0005886">
    <property type="term" value="C:plasma membrane"/>
    <property type="evidence" value="ECO:0007669"/>
    <property type="project" value="UniProtKB-SubCell"/>
</dbReference>
<feature type="domain" description="ABC transmembrane type-1" evidence="9">
    <location>
        <begin position="74"/>
        <end position="263"/>
    </location>
</feature>
<feature type="transmembrane region" description="Helical" evidence="8">
    <location>
        <begin position="190"/>
        <end position="208"/>
    </location>
</feature>
<dbReference type="PANTHER" id="PTHR43357">
    <property type="entry name" value="INNER MEMBRANE ABC TRANSPORTER PERMEASE PROTEIN YDCV"/>
    <property type="match status" value="1"/>
</dbReference>
<feature type="transmembrane region" description="Helical" evidence="8">
    <location>
        <begin position="12"/>
        <end position="40"/>
    </location>
</feature>
<dbReference type="InterPro" id="IPR035906">
    <property type="entry name" value="MetI-like_sf"/>
</dbReference>
<keyword evidence="6 8" id="KW-1133">Transmembrane helix</keyword>
<proteinExistence type="inferred from homology"/>
<dbReference type="CDD" id="cd06261">
    <property type="entry name" value="TM_PBP2"/>
    <property type="match status" value="1"/>
</dbReference>